<comment type="caution">
    <text evidence="11">The sequence shown here is derived from an EMBL/GenBank/DDBJ whole genome shotgun (WGS) entry which is preliminary data.</text>
</comment>
<evidence type="ECO:0000256" key="3">
    <source>
        <dbReference type="ARBA" id="ARBA00022884"/>
    </source>
</evidence>
<dbReference type="EMBL" id="JASCZI010062485">
    <property type="protein sequence ID" value="MED6140549.1"/>
    <property type="molecule type" value="Genomic_DNA"/>
</dbReference>
<keyword evidence="6" id="KW-0687">Ribonucleoprotein</keyword>
<name>A0ABU6SWA4_9FABA</name>
<dbReference type="PROSITE" id="PS51295">
    <property type="entry name" value="CRM"/>
    <property type="match status" value="1"/>
</dbReference>
<feature type="region of interest" description="Disordered" evidence="8">
    <location>
        <begin position="184"/>
        <end position="226"/>
    </location>
</feature>
<evidence type="ECO:0000256" key="9">
    <source>
        <dbReference type="SAM" id="SignalP"/>
    </source>
</evidence>
<feature type="region of interest" description="Disordered" evidence="8">
    <location>
        <begin position="88"/>
        <end position="127"/>
    </location>
</feature>
<feature type="compositionally biased region" description="Acidic residues" evidence="8">
    <location>
        <begin position="109"/>
        <end position="120"/>
    </location>
</feature>
<evidence type="ECO:0000256" key="6">
    <source>
        <dbReference type="ARBA" id="ARBA00023274"/>
    </source>
</evidence>
<feature type="compositionally biased region" description="Acidic residues" evidence="8">
    <location>
        <begin position="207"/>
        <end position="226"/>
    </location>
</feature>
<gene>
    <name evidence="11" type="primary">CAF2_2</name>
    <name evidence="11" type="ORF">PIB30_094264</name>
</gene>
<dbReference type="Gene3D" id="3.30.110.60">
    <property type="entry name" value="YhbY-like"/>
    <property type="match status" value="1"/>
</dbReference>
<evidence type="ECO:0000256" key="1">
    <source>
        <dbReference type="ARBA" id="ARBA00022664"/>
    </source>
</evidence>
<feature type="chain" id="PRO_5046473027" evidence="9">
    <location>
        <begin position="18"/>
        <end position="253"/>
    </location>
</feature>
<feature type="domain" description="CRM" evidence="10">
    <location>
        <begin position="1"/>
        <end position="89"/>
    </location>
</feature>
<sequence length="253" mass="27962">MVLSKIKLLIWFCNVAAKNGVYTTLVKDVREAFEGSPLAKIDCKGLEPSDYKKIGAKLKDLVPCVLLSFDDEQILMWRGKDWKPMFPQSPPFSRPSEAGITGDSVSTGETDDDNQSEQEGNEVNTSPKMLSLWKHAIKSSKALLLDEFNLGPDALLEKVEEFEGVSQAMEHSYPALILSNENGAKGGSMSSFEDGTEDSCSSQDGLTTEDEGDDDNDNDFLEDDMFDVVESYAEPSSLPIDFVVNKLKPKREE</sequence>
<dbReference type="PANTHER" id="PTHR46247:SF3">
    <property type="entry name" value="CRS2-ASSOCIATED FACTOR 2, CHLOROPLASTIC"/>
    <property type="match status" value="1"/>
</dbReference>
<dbReference type="PANTHER" id="PTHR46247">
    <property type="entry name" value="CRS2-ASSOCIATED FACTOR 1, CHLOROPLASTIC"/>
    <property type="match status" value="1"/>
</dbReference>
<feature type="compositionally biased region" description="Polar residues" evidence="8">
    <location>
        <begin position="188"/>
        <end position="203"/>
    </location>
</feature>
<organism evidence="11 12">
    <name type="scientific">Stylosanthes scabra</name>
    <dbReference type="NCBI Taxonomy" id="79078"/>
    <lineage>
        <taxon>Eukaryota</taxon>
        <taxon>Viridiplantae</taxon>
        <taxon>Streptophyta</taxon>
        <taxon>Embryophyta</taxon>
        <taxon>Tracheophyta</taxon>
        <taxon>Spermatophyta</taxon>
        <taxon>Magnoliopsida</taxon>
        <taxon>eudicotyledons</taxon>
        <taxon>Gunneridae</taxon>
        <taxon>Pentapetalae</taxon>
        <taxon>rosids</taxon>
        <taxon>fabids</taxon>
        <taxon>Fabales</taxon>
        <taxon>Fabaceae</taxon>
        <taxon>Papilionoideae</taxon>
        <taxon>50 kb inversion clade</taxon>
        <taxon>dalbergioids sensu lato</taxon>
        <taxon>Dalbergieae</taxon>
        <taxon>Pterocarpus clade</taxon>
        <taxon>Stylosanthes</taxon>
    </lineage>
</organism>
<dbReference type="SUPFAM" id="SSF75471">
    <property type="entry name" value="YhbY-like"/>
    <property type="match status" value="1"/>
</dbReference>
<evidence type="ECO:0000256" key="5">
    <source>
        <dbReference type="ARBA" id="ARBA00023187"/>
    </source>
</evidence>
<accession>A0ABU6SWA4</accession>
<evidence type="ECO:0000259" key="10">
    <source>
        <dbReference type="PROSITE" id="PS51295"/>
    </source>
</evidence>
<dbReference type="Proteomes" id="UP001341840">
    <property type="component" value="Unassembled WGS sequence"/>
</dbReference>
<reference evidence="11 12" key="1">
    <citation type="journal article" date="2023" name="Plants (Basel)">
        <title>Bridging the Gap: Combining Genomics and Transcriptomics Approaches to Understand Stylosanthes scabra, an Orphan Legume from the Brazilian Caatinga.</title>
        <authorList>
            <person name="Ferreira-Neto J.R.C."/>
            <person name="da Silva M.D."/>
            <person name="Binneck E."/>
            <person name="de Melo N.F."/>
            <person name="da Silva R.H."/>
            <person name="de Melo A.L.T.M."/>
            <person name="Pandolfi V."/>
            <person name="Bustamante F.O."/>
            <person name="Brasileiro-Vidal A.C."/>
            <person name="Benko-Iseppon A.M."/>
        </authorList>
    </citation>
    <scope>NUCLEOTIDE SEQUENCE [LARGE SCALE GENOMIC DNA]</scope>
    <source>
        <tissue evidence="11">Leaves</tissue>
    </source>
</reference>
<evidence type="ECO:0000256" key="4">
    <source>
        <dbReference type="ARBA" id="ARBA00022946"/>
    </source>
</evidence>
<keyword evidence="3 7" id="KW-0694">RNA-binding</keyword>
<dbReference type="InterPro" id="IPR035920">
    <property type="entry name" value="YhbY-like_sf"/>
</dbReference>
<feature type="signal peptide" evidence="9">
    <location>
        <begin position="1"/>
        <end position="17"/>
    </location>
</feature>
<evidence type="ECO:0000256" key="2">
    <source>
        <dbReference type="ARBA" id="ARBA00022737"/>
    </source>
</evidence>
<keyword evidence="4" id="KW-0809">Transit peptide</keyword>
<evidence type="ECO:0000313" key="11">
    <source>
        <dbReference type="EMBL" id="MED6140549.1"/>
    </source>
</evidence>
<dbReference type="InterPro" id="IPR044599">
    <property type="entry name" value="CAF1P_plant"/>
</dbReference>
<protein>
    <submittedName>
        <fullName evidence="11">CRS2-associated factor 2, variant 2</fullName>
    </submittedName>
</protein>
<keyword evidence="5" id="KW-0508">mRNA splicing</keyword>
<dbReference type="InterPro" id="IPR001890">
    <property type="entry name" value="RNA-binding_CRM"/>
</dbReference>
<dbReference type="Pfam" id="PF01985">
    <property type="entry name" value="CRS1_YhbY"/>
    <property type="match status" value="1"/>
</dbReference>
<evidence type="ECO:0000313" key="12">
    <source>
        <dbReference type="Proteomes" id="UP001341840"/>
    </source>
</evidence>
<keyword evidence="1" id="KW-0507">mRNA processing</keyword>
<evidence type="ECO:0000256" key="7">
    <source>
        <dbReference type="PROSITE-ProRule" id="PRU00626"/>
    </source>
</evidence>
<keyword evidence="12" id="KW-1185">Reference proteome</keyword>
<evidence type="ECO:0000256" key="8">
    <source>
        <dbReference type="SAM" id="MobiDB-lite"/>
    </source>
</evidence>
<keyword evidence="9" id="KW-0732">Signal</keyword>
<keyword evidence="2" id="KW-0677">Repeat</keyword>
<proteinExistence type="predicted"/>